<evidence type="ECO:0000256" key="1">
    <source>
        <dbReference type="ARBA" id="ARBA00004877"/>
    </source>
</evidence>
<keyword evidence="4" id="KW-0961">Cell wall biogenesis/degradation</keyword>
<dbReference type="SUPFAM" id="SSF53448">
    <property type="entry name" value="Nucleotide-diphospho-sugar transferases"/>
    <property type="match status" value="1"/>
</dbReference>
<evidence type="ECO:0000313" key="5">
    <source>
        <dbReference type="EMBL" id="KAJ3700556.1"/>
    </source>
</evidence>
<dbReference type="CDD" id="cd06429">
    <property type="entry name" value="GT8_like_1"/>
    <property type="match status" value="1"/>
</dbReference>
<dbReference type="Pfam" id="PF01501">
    <property type="entry name" value="Glyco_transf_8"/>
    <property type="match status" value="1"/>
</dbReference>
<keyword evidence="4" id="KW-0472">Membrane</keyword>
<keyword evidence="4" id="KW-0812">Transmembrane</keyword>
<dbReference type="EC" id="2.4.1.-" evidence="4"/>
<dbReference type="Proteomes" id="UP001210211">
    <property type="component" value="Unassembled WGS sequence"/>
</dbReference>
<reference evidence="5 6" key="1">
    <citation type="journal article" date="2022" name="Cell">
        <title>Repeat-based holocentromeres influence genome architecture and karyotype evolution.</title>
        <authorList>
            <person name="Hofstatter P.G."/>
            <person name="Thangavel G."/>
            <person name="Lux T."/>
            <person name="Neumann P."/>
            <person name="Vondrak T."/>
            <person name="Novak P."/>
            <person name="Zhang M."/>
            <person name="Costa L."/>
            <person name="Castellani M."/>
            <person name="Scott A."/>
            <person name="Toegelov H."/>
            <person name="Fuchs J."/>
            <person name="Mata-Sucre Y."/>
            <person name="Dias Y."/>
            <person name="Vanzela A.L.L."/>
            <person name="Huettel B."/>
            <person name="Almeida C.C.S."/>
            <person name="Simkova H."/>
            <person name="Souza G."/>
            <person name="Pedrosa-Harand A."/>
            <person name="Macas J."/>
            <person name="Mayer K.F.X."/>
            <person name="Houben A."/>
            <person name="Marques A."/>
        </authorList>
    </citation>
    <scope>NUCLEOTIDE SEQUENCE [LARGE SCALE GENOMIC DNA]</scope>
    <source>
        <strain evidence="5">RhyTen1mFocal</strain>
    </source>
</reference>
<dbReference type="InterPro" id="IPR029044">
    <property type="entry name" value="Nucleotide-diphossugar_trans"/>
</dbReference>
<accession>A0AAD6ETK9</accession>
<evidence type="ECO:0000313" key="6">
    <source>
        <dbReference type="Proteomes" id="UP001210211"/>
    </source>
</evidence>
<sequence>MAGGRPMRPINGVQSFLTQRVFLSFIATLLFLVATSFFLSTKAAIRPQPIQTVHLDLIRRQAADHAALVSSYATYSRRLKIDASRQVRLFSNLASSLTDLASRVGSDEDSLRPVEKEAKDRVKLARQLVSESKEAFDTQVKIQKLRDTIFSVHEQLHRARKLGDLSSRIAASSTPKSLHCLAMRLMEHRISNPEDSFPSIPASVASDPSLYHYAIFSDNIIAVSVVVNSVIRNAADPSRHVFHVVTDPMYLPAMQVWFAKRPPTGGAHMDLHSTAEYTFLDASYSPVIRQIETGKQELSLLHYLRFYLPEIFPQLKKIILLEDDVVVQKDLAELWRVDLQGNVNGAVEMCFGGFRRYNRYLNFTNQVVKERFSPRACAWAYGVNVFDLQAWRTERCTEQFHQYQEMNEDGLLWKPNTVLPAGLMTFYTTTKPLEKSWHVMGLGYNPSVSPEEIRKAAVLHFNGNMKPWLDVAMNQYKQLWTKYVDSDMEFLQLCNFGL</sequence>
<evidence type="ECO:0000256" key="2">
    <source>
        <dbReference type="ARBA" id="ARBA00006351"/>
    </source>
</evidence>
<dbReference type="AlphaFoldDB" id="A0AAD6ETK9"/>
<keyword evidence="4" id="KW-1133">Transmembrane helix</keyword>
<proteinExistence type="inferred from homology"/>
<keyword evidence="3 4" id="KW-0808">Transferase</keyword>
<dbReference type="PANTHER" id="PTHR32116">
    <property type="entry name" value="GALACTURONOSYLTRANSFERASE 4-RELATED"/>
    <property type="match status" value="1"/>
</dbReference>
<keyword evidence="6" id="KW-1185">Reference proteome</keyword>
<dbReference type="InterPro" id="IPR002495">
    <property type="entry name" value="Glyco_trans_8"/>
</dbReference>
<dbReference type="EMBL" id="JAMRDG010000001">
    <property type="protein sequence ID" value="KAJ3700556.1"/>
    <property type="molecule type" value="Genomic_DNA"/>
</dbReference>
<dbReference type="PANTHER" id="PTHR32116:SF61">
    <property type="entry name" value="GALACTURONOSYLTRANSFERASE 9-RELATED"/>
    <property type="match status" value="1"/>
</dbReference>
<dbReference type="GO" id="GO:0071555">
    <property type="term" value="P:cell wall organization"/>
    <property type="evidence" value="ECO:0007669"/>
    <property type="project" value="UniProtKB-KW"/>
</dbReference>
<comment type="subcellular location">
    <subcellularLocation>
        <location evidence="4">Golgi apparatus membrane</location>
        <topology evidence="4">Single-pass type II membrane protein</topology>
    </subcellularLocation>
</comment>
<evidence type="ECO:0000256" key="3">
    <source>
        <dbReference type="ARBA" id="ARBA00022676"/>
    </source>
</evidence>
<keyword evidence="4" id="KW-0333">Golgi apparatus</keyword>
<feature type="transmembrane region" description="Helical" evidence="4">
    <location>
        <begin position="21"/>
        <end position="39"/>
    </location>
</feature>
<dbReference type="GO" id="GO:0047262">
    <property type="term" value="F:polygalacturonate 4-alpha-galacturonosyltransferase activity"/>
    <property type="evidence" value="ECO:0007669"/>
    <property type="project" value="InterPro"/>
</dbReference>
<comment type="caution">
    <text evidence="5">The sequence shown here is derived from an EMBL/GenBank/DDBJ whole genome shotgun (WGS) entry which is preliminary data.</text>
</comment>
<name>A0AAD6ETK9_9POAL</name>
<dbReference type="GO" id="GO:0000139">
    <property type="term" value="C:Golgi membrane"/>
    <property type="evidence" value="ECO:0007669"/>
    <property type="project" value="UniProtKB-SubCell"/>
</dbReference>
<dbReference type="InterPro" id="IPR029993">
    <property type="entry name" value="GAUT"/>
</dbReference>
<organism evidence="5 6">
    <name type="scientific">Rhynchospora tenuis</name>
    <dbReference type="NCBI Taxonomy" id="198213"/>
    <lineage>
        <taxon>Eukaryota</taxon>
        <taxon>Viridiplantae</taxon>
        <taxon>Streptophyta</taxon>
        <taxon>Embryophyta</taxon>
        <taxon>Tracheophyta</taxon>
        <taxon>Spermatophyta</taxon>
        <taxon>Magnoliopsida</taxon>
        <taxon>Liliopsida</taxon>
        <taxon>Poales</taxon>
        <taxon>Cyperaceae</taxon>
        <taxon>Cyperoideae</taxon>
        <taxon>Rhynchosporeae</taxon>
        <taxon>Rhynchospora</taxon>
    </lineage>
</organism>
<keyword evidence="3 4" id="KW-0328">Glycosyltransferase</keyword>
<comment type="pathway">
    <text evidence="1 4">Glycan metabolism; pectin biosynthesis.</text>
</comment>
<evidence type="ECO:0000256" key="4">
    <source>
        <dbReference type="RuleBase" id="RU362027"/>
    </source>
</evidence>
<gene>
    <name evidence="5" type="ORF">LUZ61_004261</name>
</gene>
<comment type="similarity">
    <text evidence="2 4">Belongs to the glycosyltransferase 8 family.</text>
</comment>
<dbReference type="Gene3D" id="3.90.550.10">
    <property type="entry name" value="Spore Coat Polysaccharide Biosynthesis Protein SpsA, Chain A"/>
    <property type="match status" value="1"/>
</dbReference>
<protein>
    <recommendedName>
        <fullName evidence="4">Hexosyltransferase</fullName>
        <ecNumber evidence="4">2.4.1.-</ecNumber>
    </recommendedName>
</protein>